<accession>A0ABP3C5V0</accession>
<keyword evidence="8" id="KW-1185">Reference proteome</keyword>
<dbReference type="EMBL" id="BAAAAF010000003">
    <property type="protein sequence ID" value="GAA0035043.1"/>
    <property type="molecule type" value="Genomic_DNA"/>
</dbReference>
<evidence type="ECO:0000256" key="5">
    <source>
        <dbReference type="SAM" id="MobiDB-lite"/>
    </source>
</evidence>
<dbReference type="InterPro" id="IPR005119">
    <property type="entry name" value="LysR_subst-bd"/>
</dbReference>
<evidence type="ECO:0000256" key="3">
    <source>
        <dbReference type="ARBA" id="ARBA00023125"/>
    </source>
</evidence>
<sequence>MIETRQLQYFAMVARERHFGRAAERLNLAQPYLSQQIRKLERQLGTTLLNRTTRSVSLTAAGAHLLREADRVLTEIDTLGKEVGLIGAGLQGPLRLGFTGSTTYGVMPQVVRRTATAAPGLQLTVSGEMITPQLVTQTLDRSIDIALLRGTAVAKELTCRTIGSEVCVLAVPAGSPLAEAETVTAEEIGAHPLVGYPENSVMSMATADHLGERGLRPDYAIRASATSTLMSLVAAGLGAAIVPGTATSLGIPGVWFRAIDDAPRTDLSLIWRADDETQAITRMTAIMTDVVTDFIADGPGVGGHRDSGRVDGQHPDGRSVDAEREETSS</sequence>
<comment type="caution">
    <text evidence="7">The sequence shown here is derived from an EMBL/GenBank/DDBJ whole genome shotgun (WGS) entry which is preliminary data.</text>
</comment>
<protein>
    <submittedName>
        <fullName evidence="7">LysR substrate-binding domain-containing protein</fullName>
    </submittedName>
</protein>
<organism evidence="7 8">
    <name type="scientific">Brevibacterium metallidurans</name>
    <dbReference type="NCBI Taxonomy" id="1482676"/>
    <lineage>
        <taxon>Bacteria</taxon>
        <taxon>Bacillati</taxon>
        <taxon>Actinomycetota</taxon>
        <taxon>Actinomycetes</taxon>
        <taxon>Micrococcales</taxon>
        <taxon>Brevibacteriaceae</taxon>
        <taxon>Brevibacterium</taxon>
    </lineage>
</organism>
<dbReference type="Proteomes" id="UP001498238">
    <property type="component" value="Unassembled WGS sequence"/>
</dbReference>
<feature type="domain" description="HTH lysR-type" evidence="6">
    <location>
        <begin position="2"/>
        <end position="59"/>
    </location>
</feature>
<dbReference type="SUPFAM" id="SSF46785">
    <property type="entry name" value="Winged helix' DNA-binding domain"/>
    <property type="match status" value="1"/>
</dbReference>
<evidence type="ECO:0000259" key="6">
    <source>
        <dbReference type="PROSITE" id="PS50931"/>
    </source>
</evidence>
<dbReference type="Pfam" id="PF00126">
    <property type="entry name" value="HTH_1"/>
    <property type="match status" value="1"/>
</dbReference>
<feature type="compositionally biased region" description="Basic and acidic residues" evidence="5">
    <location>
        <begin position="303"/>
        <end position="329"/>
    </location>
</feature>
<dbReference type="InterPro" id="IPR036388">
    <property type="entry name" value="WH-like_DNA-bd_sf"/>
</dbReference>
<gene>
    <name evidence="7" type="ORF">NCCP602_10040</name>
</gene>
<proteinExistence type="inferred from homology"/>
<reference evidence="7 8" key="1">
    <citation type="submission" date="2024-01" db="EMBL/GenBank/DDBJ databases">
        <title>Characterization of antibiotic resistant novel bacterial strains and their environmental applications.</title>
        <authorList>
            <person name="Manzoor S."/>
            <person name="Abbas S."/>
            <person name="Arshad M."/>
            <person name="Ahmed I."/>
        </authorList>
    </citation>
    <scope>NUCLEOTIDE SEQUENCE [LARGE SCALE GENOMIC DNA]</scope>
    <source>
        <strain evidence="7 8">NCCP-602</strain>
    </source>
</reference>
<dbReference type="InterPro" id="IPR000847">
    <property type="entry name" value="LysR_HTH_N"/>
</dbReference>
<evidence type="ECO:0000256" key="1">
    <source>
        <dbReference type="ARBA" id="ARBA00009437"/>
    </source>
</evidence>
<dbReference type="Gene3D" id="1.10.10.10">
    <property type="entry name" value="Winged helix-like DNA-binding domain superfamily/Winged helix DNA-binding domain"/>
    <property type="match status" value="1"/>
</dbReference>
<dbReference type="PRINTS" id="PR00039">
    <property type="entry name" value="HTHLYSR"/>
</dbReference>
<keyword evidence="4" id="KW-0804">Transcription</keyword>
<name>A0ABP3C5V0_9MICO</name>
<dbReference type="PANTHER" id="PTHR30346">
    <property type="entry name" value="TRANSCRIPTIONAL DUAL REGULATOR HCAR-RELATED"/>
    <property type="match status" value="1"/>
</dbReference>
<dbReference type="PANTHER" id="PTHR30346:SF28">
    <property type="entry name" value="HTH-TYPE TRANSCRIPTIONAL REGULATOR CYNR"/>
    <property type="match status" value="1"/>
</dbReference>
<evidence type="ECO:0000313" key="8">
    <source>
        <dbReference type="Proteomes" id="UP001498238"/>
    </source>
</evidence>
<dbReference type="InterPro" id="IPR036390">
    <property type="entry name" value="WH_DNA-bd_sf"/>
</dbReference>
<feature type="region of interest" description="Disordered" evidence="5">
    <location>
        <begin position="301"/>
        <end position="329"/>
    </location>
</feature>
<evidence type="ECO:0000313" key="7">
    <source>
        <dbReference type="EMBL" id="GAA0035043.1"/>
    </source>
</evidence>
<dbReference type="CDD" id="cd08414">
    <property type="entry name" value="PBP2_LTTR_aromatics_like"/>
    <property type="match status" value="1"/>
</dbReference>
<evidence type="ECO:0000256" key="2">
    <source>
        <dbReference type="ARBA" id="ARBA00023015"/>
    </source>
</evidence>
<dbReference type="Pfam" id="PF03466">
    <property type="entry name" value="LysR_substrate"/>
    <property type="match status" value="1"/>
</dbReference>
<dbReference type="SUPFAM" id="SSF53850">
    <property type="entry name" value="Periplasmic binding protein-like II"/>
    <property type="match status" value="1"/>
</dbReference>
<keyword evidence="3" id="KW-0238">DNA-binding</keyword>
<evidence type="ECO:0000256" key="4">
    <source>
        <dbReference type="ARBA" id="ARBA00023163"/>
    </source>
</evidence>
<dbReference type="PROSITE" id="PS50931">
    <property type="entry name" value="HTH_LYSR"/>
    <property type="match status" value="1"/>
</dbReference>
<comment type="similarity">
    <text evidence="1">Belongs to the LysR transcriptional regulatory family.</text>
</comment>
<keyword evidence="2" id="KW-0805">Transcription regulation</keyword>
<dbReference type="Gene3D" id="3.40.190.10">
    <property type="entry name" value="Periplasmic binding protein-like II"/>
    <property type="match status" value="2"/>
</dbReference>
<dbReference type="RefSeq" id="WP_339392018.1">
    <property type="nucleotide sequence ID" value="NZ_BAAAAF010000003.1"/>
</dbReference>